<dbReference type="EMBL" id="BFAA01027080">
    <property type="protein sequence ID" value="GCB81987.1"/>
    <property type="molecule type" value="Genomic_DNA"/>
</dbReference>
<gene>
    <name evidence="1" type="ORF">scyTo_0023196</name>
</gene>
<evidence type="ECO:0000313" key="1">
    <source>
        <dbReference type="EMBL" id="GCB81987.1"/>
    </source>
</evidence>
<feature type="non-terminal residue" evidence="1">
    <location>
        <position position="1"/>
    </location>
</feature>
<dbReference type="Proteomes" id="UP000288216">
    <property type="component" value="Unassembled WGS sequence"/>
</dbReference>
<evidence type="ECO:0000313" key="2">
    <source>
        <dbReference type="Proteomes" id="UP000288216"/>
    </source>
</evidence>
<protein>
    <submittedName>
        <fullName evidence="1">Uncharacterized protein</fullName>
    </submittedName>
</protein>
<comment type="caution">
    <text evidence="1">The sequence shown here is derived from an EMBL/GenBank/DDBJ whole genome shotgun (WGS) entry which is preliminary data.</text>
</comment>
<accession>A0A401Q9I7</accession>
<sequence>LSTVDPQDTYEKLLICEEKLIFLENKVAGFVVEEWMVPEQEKLTELIEKTFGENEQNRNVMVESDDFEMHGKH</sequence>
<keyword evidence="2" id="KW-1185">Reference proteome</keyword>
<name>A0A401Q9I7_SCYTO</name>
<proteinExistence type="predicted"/>
<reference evidence="1 2" key="1">
    <citation type="journal article" date="2018" name="Nat. Ecol. Evol.">
        <title>Shark genomes provide insights into elasmobranch evolution and the origin of vertebrates.</title>
        <authorList>
            <person name="Hara Y"/>
            <person name="Yamaguchi K"/>
            <person name="Onimaru K"/>
            <person name="Kadota M"/>
            <person name="Koyanagi M"/>
            <person name="Keeley SD"/>
            <person name="Tatsumi K"/>
            <person name="Tanaka K"/>
            <person name="Motone F"/>
            <person name="Kageyama Y"/>
            <person name="Nozu R"/>
            <person name="Adachi N"/>
            <person name="Nishimura O"/>
            <person name="Nakagawa R"/>
            <person name="Tanegashima C"/>
            <person name="Kiyatake I"/>
            <person name="Matsumoto R"/>
            <person name="Murakumo K"/>
            <person name="Nishida K"/>
            <person name="Terakita A"/>
            <person name="Kuratani S"/>
            <person name="Sato K"/>
            <person name="Hyodo S Kuraku.S."/>
        </authorList>
    </citation>
    <scope>NUCLEOTIDE SEQUENCE [LARGE SCALE GENOMIC DNA]</scope>
</reference>
<dbReference type="AlphaFoldDB" id="A0A401Q9I7"/>
<organism evidence="1 2">
    <name type="scientific">Scyliorhinus torazame</name>
    <name type="common">Cloudy catshark</name>
    <name type="synonym">Catulus torazame</name>
    <dbReference type="NCBI Taxonomy" id="75743"/>
    <lineage>
        <taxon>Eukaryota</taxon>
        <taxon>Metazoa</taxon>
        <taxon>Chordata</taxon>
        <taxon>Craniata</taxon>
        <taxon>Vertebrata</taxon>
        <taxon>Chondrichthyes</taxon>
        <taxon>Elasmobranchii</taxon>
        <taxon>Galeomorphii</taxon>
        <taxon>Galeoidea</taxon>
        <taxon>Carcharhiniformes</taxon>
        <taxon>Scyliorhinidae</taxon>
        <taxon>Scyliorhinus</taxon>
    </lineage>
</organism>
<dbReference type="OrthoDB" id="10255247at2759"/>